<keyword evidence="2" id="KW-1185">Reference proteome</keyword>
<evidence type="ECO:0000313" key="1">
    <source>
        <dbReference type="EMBL" id="KAF9065445.1"/>
    </source>
</evidence>
<dbReference type="EMBL" id="JADNRY010000103">
    <property type="protein sequence ID" value="KAF9065445.1"/>
    <property type="molecule type" value="Genomic_DNA"/>
</dbReference>
<gene>
    <name evidence="1" type="ORF">BDP27DRAFT_1331893</name>
</gene>
<proteinExistence type="predicted"/>
<dbReference type="Proteomes" id="UP000772434">
    <property type="component" value="Unassembled WGS sequence"/>
</dbReference>
<name>A0A9P5U383_9AGAR</name>
<protein>
    <submittedName>
        <fullName evidence="1">Uncharacterized protein</fullName>
    </submittedName>
</protein>
<accession>A0A9P5U383</accession>
<sequence length="59" mass="6815">MLLNHSPRSFHEGLYGICQDELKQDGGSRSRYCSHTRLCSCNLENLIFKDIQVVDVQRC</sequence>
<reference evidence="1" key="1">
    <citation type="submission" date="2020-11" db="EMBL/GenBank/DDBJ databases">
        <authorList>
            <consortium name="DOE Joint Genome Institute"/>
            <person name="Ahrendt S."/>
            <person name="Riley R."/>
            <person name="Andreopoulos W."/>
            <person name="Labutti K."/>
            <person name="Pangilinan J."/>
            <person name="Ruiz-Duenas F.J."/>
            <person name="Barrasa J.M."/>
            <person name="Sanchez-Garcia M."/>
            <person name="Camarero S."/>
            <person name="Miyauchi S."/>
            <person name="Serrano A."/>
            <person name="Linde D."/>
            <person name="Babiker R."/>
            <person name="Drula E."/>
            <person name="Ayuso-Fernandez I."/>
            <person name="Pacheco R."/>
            <person name="Padilla G."/>
            <person name="Ferreira P."/>
            <person name="Barriuso J."/>
            <person name="Kellner H."/>
            <person name="Castanera R."/>
            <person name="Alfaro M."/>
            <person name="Ramirez L."/>
            <person name="Pisabarro A.G."/>
            <person name="Kuo A."/>
            <person name="Tritt A."/>
            <person name="Lipzen A."/>
            <person name="He G."/>
            <person name="Yan M."/>
            <person name="Ng V."/>
            <person name="Cullen D."/>
            <person name="Martin F."/>
            <person name="Rosso M.-N."/>
            <person name="Henrissat B."/>
            <person name="Hibbett D."/>
            <person name="Martinez A.T."/>
            <person name="Grigoriev I.V."/>
        </authorList>
    </citation>
    <scope>NUCLEOTIDE SEQUENCE</scope>
    <source>
        <strain evidence="1">AH 40177</strain>
    </source>
</reference>
<dbReference type="AlphaFoldDB" id="A0A9P5U383"/>
<comment type="caution">
    <text evidence="1">The sequence shown here is derived from an EMBL/GenBank/DDBJ whole genome shotgun (WGS) entry which is preliminary data.</text>
</comment>
<organism evidence="1 2">
    <name type="scientific">Rhodocollybia butyracea</name>
    <dbReference type="NCBI Taxonomy" id="206335"/>
    <lineage>
        <taxon>Eukaryota</taxon>
        <taxon>Fungi</taxon>
        <taxon>Dikarya</taxon>
        <taxon>Basidiomycota</taxon>
        <taxon>Agaricomycotina</taxon>
        <taxon>Agaricomycetes</taxon>
        <taxon>Agaricomycetidae</taxon>
        <taxon>Agaricales</taxon>
        <taxon>Marasmiineae</taxon>
        <taxon>Omphalotaceae</taxon>
        <taxon>Rhodocollybia</taxon>
    </lineage>
</organism>
<evidence type="ECO:0000313" key="2">
    <source>
        <dbReference type="Proteomes" id="UP000772434"/>
    </source>
</evidence>